<dbReference type="PANTHER" id="PTHR42759">
    <property type="entry name" value="MOXR FAMILY PROTEIN"/>
    <property type="match status" value="1"/>
</dbReference>
<protein>
    <submittedName>
        <fullName evidence="6">MoxR-like ATPase</fullName>
    </submittedName>
</protein>
<evidence type="ECO:0000313" key="7">
    <source>
        <dbReference type="Proteomes" id="UP000319516"/>
    </source>
</evidence>
<dbReference type="Pfam" id="PF17863">
    <property type="entry name" value="AAA_lid_2"/>
    <property type="match status" value="1"/>
</dbReference>
<dbReference type="InterPro" id="IPR050764">
    <property type="entry name" value="CbbQ/NirQ/NorQ/GpvN"/>
</dbReference>
<dbReference type="InterPro" id="IPR011703">
    <property type="entry name" value="ATPase_AAA-3"/>
</dbReference>
<feature type="domain" description="ATPase AAA-3" evidence="4">
    <location>
        <begin position="48"/>
        <end position="178"/>
    </location>
</feature>
<dbReference type="Gene3D" id="1.10.8.80">
    <property type="entry name" value="Magnesium chelatase subunit I, C-Terminal domain"/>
    <property type="match status" value="1"/>
</dbReference>
<reference evidence="6 7" key="1">
    <citation type="submission" date="2019-06" db="EMBL/GenBank/DDBJ databases">
        <title>Sequencing the genomes of 1000 actinobacteria strains.</title>
        <authorList>
            <person name="Klenk H.-P."/>
        </authorList>
    </citation>
    <scope>NUCLEOTIDE SEQUENCE [LARGE SCALE GENOMIC DNA]</scope>
    <source>
        <strain evidence="6 7">DSM 12335</strain>
    </source>
</reference>
<keyword evidence="7" id="KW-1185">Reference proteome</keyword>
<keyword evidence="2" id="KW-0067">ATP-binding</keyword>
<comment type="caution">
    <text evidence="6">The sequence shown here is derived from an EMBL/GenBank/DDBJ whole genome shotgun (WGS) entry which is preliminary data.</text>
</comment>
<name>A0A542YUC4_9MICO</name>
<dbReference type="PANTHER" id="PTHR42759:SF5">
    <property type="entry name" value="METHANOL DEHYDROGENASE REGULATOR"/>
    <property type="match status" value="1"/>
</dbReference>
<gene>
    <name evidence="6" type="ORF">FB467_2831</name>
</gene>
<dbReference type="SUPFAM" id="SSF52540">
    <property type="entry name" value="P-loop containing nucleoside triphosphate hydrolases"/>
    <property type="match status" value="1"/>
</dbReference>
<proteinExistence type="inferred from homology"/>
<dbReference type="FunFam" id="3.40.50.300:FF:000640">
    <property type="entry name" value="MoxR family ATPase"/>
    <property type="match status" value="1"/>
</dbReference>
<evidence type="ECO:0000256" key="2">
    <source>
        <dbReference type="ARBA" id="ARBA00022840"/>
    </source>
</evidence>
<dbReference type="InterPro" id="IPR041628">
    <property type="entry name" value="ChlI/MoxR_AAA_lid"/>
</dbReference>
<dbReference type="Pfam" id="PF07726">
    <property type="entry name" value="AAA_3"/>
    <property type="match status" value="1"/>
</dbReference>
<dbReference type="Gene3D" id="3.40.50.300">
    <property type="entry name" value="P-loop containing nucleotide triphosphate hydrolases"/>
    <property type="match status" value="1"/>
</dbReference>
<evidence type="ECO:0000313" key="6">
    <source>
        <dbReference type="EMBL" id="TQL51680.1"/>
    </source>
</evidence>
<dbReference type="GO" id="GO:0005524">
    <property type="term" value="F:ATP binding"/>
    <property type="evidence" value="ECO:0007669"/>
    <property type="project" value="UniProtKB-KW"/>
</dbReference>
<keyword evidence="1" id="KW-0547">Nucleotide-binding</keyword>
<dbReference type="InterPro" id="IPR027417">
    <property type="entry name" value="P-loop_NTPase"/>
</dbReference>
<dbReference type="RefSeq" id="WP_141785645.1">
    <property type="nucleotide sequence ID" value="NZ_BAAAIK010000011.1"/>
</dbReference>
<dbReference type="EMBL" id="VFOP01000001">
    <property type="protein sequence ID" value="TQL51680.1"/>
    <property type="molecule type" value="Genomic_DNA"/>
</dbReference>
<evidence type="ECO:0000256" key="3">
    <source>
        <dbReference type="ARBA" id="ARBA00061607"/>
    </source>
</evidence>
<dbReference type="AlphaFoldDB" id="A0A542YUC4"/>
<organism evidence="6 7">
    <name type="scientific">Ornithinicoccus hortensis</name>
    <dbReference type="NCBI Taxonomy" id="82346"/>
    <lineage>
        <taxon>Bacteria</taxon>
        <taxon>Bacillati</taxon>
        <taxon>Actinomycetota</taxon>
        <taxon>Actinomycetes</taxon>
        <taxon>Micrococcales</taxon>
        <taxon>Intrasporangiaceae</taxon>
        <taxon>Ornithinicoccus</taxon>
    </lineage>
</organism>
<accession>A0A542YUC4</accession>
<evidence type="ECO:0000259" key="4">
    <source>
        <dbReference type="Pfam" id="PF07726"/>
    </source>
</evidence>
<evidence type="ECO:0000256" key="1">
    <source>
        <dbReference type="ARBA" id="ARBA00022741"/>
    </source>
</evidence>
<dbReference type="GO" id="GO:0016887">
    <property type="term" value="F:ATP hydrolysis activity"/>
    <property type="evidence" value="ECO:0007669"/>
    <property type="project" value="InterPro"/>
</dbReference>
<dbReference type="PIRSF" id="PIRSF002849">
    <property type="entry name" value="AAA_ATPase_chaperone_MoxR_prd"/>
    <property type="match status" value="1"/>
</dbReference>
<sequence>MSTTEPRELPIAEVSALAGAVLDRVGEAVVGKREPLSMVLAAVLAGGHVLLEDLPGLGKTLAARSFAQTLGLDFTRAQFTPDLLPADLTGAFVFDQRTSSFEFRKGPLFTGLLLADEINRTPPKTQSALLEAMQEHQVTVEGQTFPLPQPFHVLATANPVEYEGTYPLPEAQLDRFLMRVSFGYPTQDEEWDVLQRRLRRRAEDQQLAAVTDAAGLLGMQRAIETLPVEEDISRYCVALATATRSHRAVQVGASPRGSLALMLTARTYAVVQGRDYVTPEDVKAVAHPVLDHRITIKPELWMTDTGSHEVVQAALAEVPVPAARESQAAG</sequence>
<dbReference type="Proteomes" id="UP000319516">
    <property type="component" value="Unassembled WGS sequence"/>
</dbReference>
<comment type="similarity">
    <text evidence="3">Belongs to the MoxR family.</text>
</comment>
<feature type="domain" description="ChlI/MoxR AAA lid" evidence="5">
    <location>
        <begin position="242"/>
        <end position="302"/>
    </location>
</feature>
<dbReference type="OrthoDB" id="9808397at2"/>
<evidence type="ECO:0000259" key="5">
    <source>
        <dbReference type="Pfam" id="PF17863"/>
    </source>
</evidence>
<dbReference type="CDD" id="cd00009">
    <property type="entry name" value="AAA"/>
    <property type="match status" value="1"/>
</dbReference>